<dbReference type="Pfam" id="PF12231">
    <property type="entry name" value="Rif1_N"/>
    <property type="match status" value="1"/>
</dbReference>
<feature type="region of interest" description="Disordered" evidence="7">
    <location>
        <begin position="199"/>
        <end position="223"/>
    </location>
</feature>
<accession>A0A5N6KVB4</accession>
<dbReference type="InterPro" id="IPR016024">
    <property type="entry name" value="ARM-type_fold"/>
</dbReference>
<feature type="compositionally biased region" description="Polar residues" evidence="7">
    <location>
        <begin position="1316"/>
        <end position="1333"/>
    </location>
</feature>
<feature type="compositionally biased region" description="Polar residues" evidence="7">
    <location>
        <begin position="1700"/>
        <end position="1720"/>
    </location>
</feature>
<evidence type="ECO:0000256" key="4">
    <source>
        <dbReference type="ARBA" id="ARBA00022895"/>
    </source>
</evidence>
<evidence type="ECO:0000256" key="6">
    <source>
        <dbReference type="ARBA" id="ARBA00023306"/>
    </source>
</evidence>
<keyword evidence="3" id="KW-0158">Chromosome</keyword>
<dbReference type="InterPro" id="IPR022031">
    <property type="entry name" value="Rif1_N"/>
</dbReference>
<name>A0A5N6KVB4_9ROSI</name>
<evidence type="ECO:0000256" key="1">
    <source>
        <dbReference type="ARBA" id="ARBA00004123"/>
    </source>
</evidence>
<keyword evidence="5" id="KW-0539">Nucleus</keyword>
<keyword evidence="4" id="KW-0779">Telomere</keyword>
<feature type="compositionally biased region" description="Polar residues" evidence="7">
    <location>
        <begin position="1343"/>
        <end position="1356"/>
    </location>
</feature>
<feature type="domain" description="Telomere-associated protein Rif1 N-terminal" evidence="8">
    <location>
        <begin position="270"/>
        <end position="641"/>
    </location>
</feature>
<feature type="compositionally biased region" description="Basic and acidic residues" evidence="7">
    <location>
        <begin position="1295"/>
        <end position="1308"/>
    </location>
</feature>
<evidence type="ECO:0000256" key="3">
    <source>
        <dbReference type="ARBA" id="ARBA00022454"/>
    </source>
</evidence>
<dbReference type="GO" id="GO:0000723">
    <property type="term" value="P:telomere maintenance"/>
    <property type="evidence" value="ECO:0007669"/>
    <property type="project" value="TreeGrafter"/>
</dbReference>
<dbReference type="PANTHER" id="PTHR22928">
    <property type="entry name" value="TELOMERE-ASSOCIATED PROTEIN RIF1"/>
    <property type="match status" value="1"/>
</dbReference>
<dbReference type="EMBL" id="VIBQ01000013">
    <property type="protein sequence ID" value="KAB8346297.1"/>
    <property type="molecule type" value="Genomic_DNA"/>
</dbReference>
<feature type="region of interest" description="Disordered" evidence="7">
    <location>
        <begin position="1282"/>
        <end position="1381"/>
    </location>
</feature>
<organism evidence="9 10">
    <name type="scientific">Carpinus fangiana</name>
    <dbReference type="NCBI Taxonomy" id="176857"/>
    <lineage>
        <taxon>Eukaryota</taxon>
        <taxon>Viridiplantae</taxon>
        <taxon>Streptophyta</taxon>
        <taxon>Embryophyta</taxon>
        <taxon>Tracheophyta</taxon>
        <taxon>Spermatophyta</taxon>
        <taxon>Magnoliopsida</taxon>
        <taxon>eudicotyledons</taxon>
        <taxon>Gunneridae</taxon>
        <taxon>Pentapetalae</taxon>
        <taxon>rosids</taxon>
        <taxon>fabids</taxon>
        <taxon>Fagales</taxon>
        <taxon>Betulaceae</taxon>
        <taxon>Carpinus</taxon>
    </lineage>
</organism>
<feature type="region of interest" description="Disordered" evidence="7">
    <location>
        <begin position="1397"/>
        <end position="1417"/>
    </location>
</feature>
<feature type="compositionally biased region" description="Low complexity" evidence="7">
    <location>
        <begin position="158"/>
        <end position="167"/>
    </location>
</feature>
<dbReference type="OrthoDB" id="5399929at2759"/>
<feature type="region of interest" description="Disordered" evidence="7">
    <location>
        <begin position="114"/>
        <end position="138"/>
    </location>
</feature>
<evidence type="ECO:0000256" key="5">
    <source>
        <dbReference type="ARBA" id="ARBA00023242"/>
    </source>
</evidence>
<feature type="region of interest" description="Disordered" evidence="7">
    <location>
        <begin position="1618"/>
        <end position="1761"/>
    </location>
</feature>
<feature type="region of interest" description="Disordered" evidence="7">
    <location>
        <begin position="1474"/>
        <end position="1600"/>
    </location>
</feature>
<evidence type="ECO:0000256" key="2">
    <source>
        <dbReference type="ARBA" id="ARBA00004574"/>
    </source>
</evidence>
<gene>
    <name evidence="9" type="ORF">FH972_023341</name>
</gene>
<sequence>MASSVVMDDWSVWAYFATRSDEHVDICVWCCNASITYRAGEHDVDSIVTPQQLRQASDTINECIVASRPAARLPALQIASSSPSESVRRPTSTARCLTLLLLHAAAVRHGRLLDPPSAMNISPPASSQPRPPTPPKERALDQTLDHFIHFLDSSSRLDTAPPTAAFDTPPPSSSPLSASPTRAGAKKIRFVAQPSLIDSPDTFSLHEPAPLRPLPPSSHQRSYRSILKACDTTSPPPSSDNADSSLANASLSDFNTFTDMLQAVTRGLSSTTYTSRIDAYQLLLKCFRQYRKIPDPQALLAQLPVLERVLQRDMVAISPATEGPDTKLIGQATRVLANLFWDAKTSANLTQAFIDFVMERSITVAEAPKLPKEVVKNQLFLLTLDRFLSRAITPSRASRIITALTTIHERVSGDHILAIRLTVLQQFIRLAPTTLTSQVADWLPWIFNGIMSNSTELRSSAIATGAVCSTELGTYRQVSAAAREYFEQENVDNEKNFDLLYRHLEVVMEDVYEASRVPAVWSIVVFFLRGSQQALASWPRLNHWFKVIQTCLNKNNHKLNLEAWISWNNFIFAVNPSLTTQPYMRKILIKPIISKLQVSARTEHALRIRHAAFSSFSLLLYYTFRPGCTSDHITLYWSEFVMEIVQNVRMTSVKDFKHLCDILCALLGNTDAGVWDLNRYAPSCETPVKVHEIPRIDPTWTRANIDITTELVEHFVAMQLPLKGNHDFAQRICQTLLEAVVEAGKREIKPSTELKRSVAEMLNLFARLTRRIMVGNIRTHLNTVDSALRCISDLACATASLKPINLADKSVIRSENGTFGVAQSPGKSRSEHSEFQIPLVALLQMIQPLVQAATAPSEALKALTDLTSACVNSLSTRKTKLTLIKMCANAICGTSEPQPNPRSQPTLWGSIAQLLRSNLEDSQVTDSAHEKGQSLYHDYQTCMSVVKNGLRLTDQQDCQSLAALVSALVSTAKAEAGDAAALVSIVAPLSLAIICSSPNESLNASMVTAAAMLQAPLFAPSHRAIDSAARSMLPHGESPTNWSFALFHMTNRLLDAAAKGTAVREPALVSFLTTLAAFPSSGLCAEPKELLIQCHTGLSQCAVEADSLPPQFVQLWRRFMQILTKYITKDSRSLAVHEILFVAGFTSDSRRIARLTIDTWNSTFGVVDDISYSDRLSLLLDQLKSVAHVVCKARTDSADPSSHAVDNLVTFPWTTKDADDETLEPPTYRPSPAPQTKLLSQQLGALRALPAFLRSPLLPIKEQALPRLRHDDSQVDFVPIESAPNEAEGDGSQHLTEHQMEVRSRQETDGMLFAEIQSSPQSGKITAEETSVTPGRRLDFGHHSQQSTPLLQNTTKSLHEEPIEDNEDVLPSPSQQRSERRACLDANTIGSFLARSQDDAPEAEQADTQPVAQDPEQRIGSATVAKGSGNHQDFNYVEDSFPTPLTSPAQMVMDSFVGQYPVKQEAKVPIMTSQRASRHVLDRVSSPTPCKQLLGKRRGSLAPESQNKRKTNEILHEKVPKNRHEFDRSDEVTIPSPPDKHSDITVQSSSEQIGEARSSQPPLSDAKKSQQINALVRKPDRRRTRSQMAPSLDEEAFSRPKKIIRTAEEVDISRRERCFQPRKSRRLAGENAPASEEDQDRSEVRATRTEKEHILRAKPVRVATRSTLEANPDPLIPITDSITAAQAEVELNEAEKRSGQDSPIGQAVSGSEANANGSSDMKSEDGAVEVRASTPILRRSQSDQGTQSSPPSRPVFSPNMSEKARIFLDSMKEMYRQCKAMVLGQEDEAIMDEMEDVADNIKREIGRAGRRGGLKSQARGQRLD</sequence>
<feature type="compositionally biased region" description="Basic and acidic residues" evidence="7">
    <location>
        <begin position="1641"/>
        <end position="1655"/>
    </location>
</feature>
<feature type="compositionally biased region" description="Polar residues" evidence="7">
    <location>
        <begin position="1544"/>
        <end position="1562"/>
    </location>
</feature>
<feature type="compositionally biased region" description="Basic and acidic residues" evidence="7">
    <location>
        <begin position="1506"/>
        <end position="1531"/>
    </location>
</feature>
<dbReference type="Proteomes" id="UP000327013">
    <property type="component" value="Unassembled WGS sequence"/>
</dbReference>
<keyword evidence="10" id="KW-1185">Reference proteome</keyword>
<dbReference type="GO" id="GO:0005634">
    <property type="term" value="C:nucleus"/>
    <property type="evidence" value="ECO:0007669"/>
    <property type="project" value="UniProtKB-SubCell"/>
</dbReference>
<evidence type="ECO:0000313" key="9">
    <source>
        <dbReference type="EMBL" id="KAB8346297.1"/>
    </source>
</evidence>
<dbReference type="SUPFAM" id="SSF48371">
    <property type="entry name" value="ARM repeat"/>
    <property type="match status" value="1"/>
</dbReference>
<evidence type="ECO:0000259" key="8">
    <source>
        <dbReference type="Pfam" id="PF12231"/>
    </source>
</evidence>
<comment type="caution">
    <text evidence="9">The sequence shown here is derived from an EMBL/GenBank/DDBJ whole genome shotgun (WGS) entry which is preliminary data.</text>
</comment>
<evidence type="ECO:0000313" key="10">
    <source>
        <dbReference type="Proteomes" id="UP000327013"/>
    </source>
</evidence>
<keyword evidence="6" id="KW-0131">Cell cycle</keyword>
<comment type="subcellular location">
    <subcellularLocation>
        <location evidence="2">Chromosome</location>
        <location evidence="2">Telomere</location>
    </subcellularLocation>
    <subcellularLocation>
        <location evidence="1">Nucleus</location>
    </subcellularLocation>
</comment>
<dbReference type="PANTHER" id="PTHR22928:SF3">
    <property type="entry name" value="TELOMERE-ASSOCIATED PROTEIN RIF1"/>
    <property type="match status" value="1"/>
</dbReference>
<feature type="region of interest" description="Disordered" evidence="7">
    <location>
        <begin position="158"/>
        <end position="182"/>
    </location>
</feature>
<protein>
    <recommendedName>
        <fullName evidence="8">Telomere-associated protein Rif1 N-terminal domain-containing protein</fullName>
    </recommendedName>
</protein>
<evidence type="ECO:0000256" key="7">
    <source>
        <dbReference type="SAM" id="MobiDB-lite"/>
    </source>
</evidence>
<proteinExistence type="predicted"/>
<reference evidence="9 10" key="1">
    <citation type="submission" date="2019-06" db="EMBL/GenBank/DDBJ databases">
        <title>A chromosomal-level reference genome of Carpinus fangiana (Coryloideae, Betulaceae).</title>
        <authorList>
            <person name="Yang X."/>
            <person name="Wang Z."/>
            <person name="Zhang L."/>
            <person name="Hao G."/>
            <person name="Liu J."/>
            <person name="Yang Y."/>
        </authorList>
    </citation>
    <scope>NUCLEOTIDE SEQUENCE [LARGE SCALE GENOMIC DNA]</scope>
    <source>
        <strain evidence="9">Cfa_2016G</strain>
        <tissue evidence="9">Leaf</tissue>
    </source>
</reference>
<dbReference type="GO" id="GO:0140445">
    <property type="term" value="C:chromosome, telomeric repeat region"/>
    <property type="evidence" value="ECO:0007669"/>
    <property type="project" value="TreeGrafter"/>
</dbReference>